<dbReference type="PROSITE" id="PS00107">
    <property type="entry name" value="PROTEIN_KINASE_ATP"/>
    <property type="match status" value="1"/>
</dbReference>
<dbReference type="Gene3D" id="1.10.510.10">
    <property type="entry name" value="Transferase(Phosphotransferase) domain 1"/>
    <property type="match status" value="1"/>
</dbReference>
<feature type="compositionally biased region" description="Pro residues" evidence="8">
    <location>
        <begin position="340"/>
        <end position="354"/>
    </location>
</feature>
<evidence type="ECO:0000313" key="10">
    <source>
        <dbReference type="EMBL" id="MCT2590372.1"/>
    </source>
</evidence>
<feature type="region of interest" description="Disordered" evidence="8">
    <location>
        <begin position="270"/>
        <end position="368"/>
    </location>
</feature>
<organism evidence="10 11">
    <name type="scientific">Streptomyces gossypii</name>
    <dbReference type="NCBI Taxonomy" id="2883101"/>
    <lineage>
        <taxon>Bacteria</taxon>
        <taxon>Bacillati</taxon>
        <taxon>Actinomycetota</taxon>
        <taxon>Actinomycetes</taxon>
        <taxon>Kitasatosporales</taxon>
        <taxon>Streptomycetaceae</taxon>
        <taxon>Streptomyces</taxon>
    </lineage>
</organism>
<dbReference type="SUPFAM" id="SSF56112">
    <property type="entry name" value="Protein kinase-like (PK-like)"/>
    <property type="match status" value="1"/>
</dbReference>
<keyword evidence="4 7" id="KW-0547">Nucleotide-binding</keyword>
<evidence type="ECO:0000256" key="7">
    <source>
        <dbReference type="PROSITE-ProRule" id="PRU10141"/>
    </source>
</evidence>
<name>A0ABT2JR55_9ACTN</name>
<dbReference type="Pfam" id="PF00069">
    <property type="entry name" value="Pkinase"/>
    <property type="match status" value="1"/>
</dbReference>
<evidence type="ECO:0000256" key="2">
    <source>
        <dbReference type="ARBA" id="ARBA00022527"/>
    </source>
</evidence>
<evidence type="ECO:0000313" key="11">
    <source>
        <dbReference type="Proteomes" id="UP001156389"/>
    </source>
</evidence>
<dbReference type="EC" id="2.7.11.1" evidence="1"/>
<dbReference type="SMART" id="SM00220">
    <property type="entry name" value="S_TKc"/>
    <property type="match status" value="1"/>
</dbReference>
<dbReference type="EMBL" id="JAJAGO010000004">
    <property type="protein sequence ID" value="MCT2590372.1"/>
    <property type="molecule type" value="Genomic_DNA"/>
</dbReference>
<dbReference type="CDD" id="cd14014">
    <property type="entry name" value="STKc_PknB_like"/>
    <property type="match status" value="1"/>
</dbReference>
<feature type="compositionally biased region" description="Pro residues" evidence="8">
    <location>
        <begin position="315"/>
        <end position="330"/>
    </location>
</feature>
<dbReference type="Gene3D" id="3.30.200.20">
    <property type="entry name" value="Phosphorylase Kinase, domain 1"/>
    <property type="match status" value="1"/>
</dbReference>
<comment type="caution">
    <text evidence="10">The sequence shown here is derived from an EMBL/GenBank/DDBJ whole genome shotgun (WGS) entry which is preliminary data.</text>
</comment>
<evidence type="ECO:0000256" key="4">
    <source>
        <dbReference type="ARBA" id="ARBA00022741"/>
    </source>
</evidence>
<dbReference type="Proteomes" id="UP001156389">
    <property type="component" value="Unassembled WGS sequence"/>
</dbReference>
<reference evidence="10 11" key="1">
    <citation type="submission" date="2021-10" db="EMBL/GenBank/DDBJ databases">
        <title>Streptomyces gossypii sp. nov., isolated from soil collected from cotton field.</title>
        <authorList>
            <person name="Ge X."/>
            <person name="Chen X."/>
            <person name="Liu W."/>
        </authorList>
    </citation>
    <scope>NUCLEOTIDE SEQUENCE [LARGE SCALE GENOMIC DNA]</scope>
    <source>
        <strain evidence="10 11">N2-109</strain>
    </source>
</reference>
<dbReference type="PANTHER" id="PTHR43289:SF6">
    <property type="entry name" value="SERINE_THREONINE-PROTEIN KINASE NEKL-3"/>
    <property type="match status" value="1"/>
</dbReference>
<accession>A0ABT2JR55</accession>
<evidence type="ECO:0000256" key="6">
    <source>
        <dbReference type="ARBA" id="ARBA00022840"/>
    </source>
</evidence>
<dbReference type="InterPro" id="IPR011009">
    <property type="entry name" value="Kinase-like_dom_sf"/>
</dbReference>
<dbReference type="InterPro" id="IPR017441">
    <property type="entry name" value="Protein_kinase_ATP_BS"/>
</dbReference>
<dbReference type="InterPro" id="IPR000719">
    <property type="entry name" value="Prot_kinase_dom"/>
</dbReference>
<keyword evidence="5 10" id="KW-0418">Kinase</keyword>
<protein>
    <recommendedName>
        <fullName evidence="1">non-specific serine/threonine protein kinase</fullName>
        <ecNumber evidence="1">2.7.11.1</ecNumber>
    </recommendedName>
</protein>
<proteinExistence type="predicted"/>
<keyword evidence="2 10" id="KW-0723">Serine/threonine-protein kinase</keyword>
<dbReference type="RefSeq" id="WP_260217672.1">
    <property type="nucleotide sequence ID" value="NZ_JAJAGO010000004.1"/>
</dbReference>
<sequence>MAQGTQQGQLIGGRYRLSRILGTGGFGRVWEARDETLQTDVAVKELMLEQGLSPAARQDRLHRAGREARNAAKLRDHPHIVSIHDVVLVDGAPWIVMQLVSGGTLQERLRKKRHLSVDSTAKVAEALLEALRAAHEQGIVHRDVKPANVMVTADRTVLLTDFGIAVNQTDSTLTATGLIIGSLPYLSPERAHGEGGRAESDLFSLGTTLYEAVEGNCPFHRESPAGSLHAVAYEEVPPMRRAGRLEPLIAGLLAKEPGDRPAVDEALGLLKSSKQKPKPPPGPKTTPKPGAKTAGAGTGTGTTKTKTKTRATIPVKPPPRTRVMPSPTPKPKPKPKPKPTPKPTPTPTPTPPSRSTPQSSTKPKESSNGGAVAFGWLCAAVVVLGLLYTEHESFANWVSADLNGDLAAAQVDDCVHYVAPHAEDGEQVAGEWVEVPCWSAATKYTVVKRLSASATSTGLSGTTGSTPTGCASKVAWRSSTDSYRTIPFRGPNEQAWELCVMSR</sequence>
<evidence type="ECO:0000256" key="1">
    <source>
        <dbReference type="ARBA" id="ARBA00012513"/>
    </source>
</evidence>
<dbReference type="GO" id="GO:0004674">
    <property type="term" value="F:protein serine/threonine kinase activity"/>
    <property type="evidence" value="ECO:0007669"/>
    <property type="project" value="UniProtKB-KW"/>
</dbReference>
<dbReference type="PROSITE" id="PS00108">
    <property type="entry name" value="PROTEIN_KINASE_ST"/>
    <property type="match status" value="1"/>
</dbReference>
<dbReference type="InterPro" id="IPR008271">
    <property type="entry name" value="Ser/Thr_kinase_AS"/>
</dbReference>
<keyword evidence="3" id="KW-0808">Transferase</keyword>
<feature type="binding site" evidence="7">
    <location>
        <position position="44"/>
    </location>
    <ligand>
        <name>ATP</name>
        <dbReference type="ChEBI" id="CHEBI:30616"/>
    </ligand>
</feature>
<evidence type="ECO:0000256" key="8">
    <source>
        <dbReference type="SAM" id="MobiDB-lite"/>
    </source>
</evidence>
<gene>
    <name evidence="10" type="ORF">LHJ74_10685</name>
</gene>
<dbReference type="PROSITE" id="PS50011">
    <property type="entry name" value="PROTEIN_KINASE_DOM"/>
    <property type="match status" value="1"/>
</dbReference>
<evidence type="ECO:0000256" key="3">
    <source>
        <dbReference type="ARBA" id="ARBA00022679"/>
    </source>
</evidence>
<evidence type="ECO:0000259" key="9">
    <source>
        <dbReference type="PROSITE" id="PS50011"/>
    </source>
</evidence>
<keyword evidence="6 7" id="KW-0067">ATP-binding</keyword>
<feature type="domain" description="Protein kinase" evidence="9">
    <location>
        <begin position="15"/>
        <end position="279"/>
    </location>
</feature>
<dbReference type="PANTHER" id="PTHR43289">
    <property type="entry name" value="MITOGEN-ACTIVATED PROTEIN KINASE KINASE KINASE 20-RELATED"/>
    <property type="match status" value="1"/>
</dbReference>
<keyword evidence="11" id="KW-1185">Reference proteome</keyword>
<evidence type="ECO:0000256" key="5">
    <source>
        <dbReference type="ARBA" id="ARBA00022777"/>
    </source>
</evidence>